<dbReference type="GO" id="GO:0000287">
    <property type="term" value="F:magnesium ion binding"/>
    <property type="evidence" value="ECO:0007669"/>
    <property type="project" value="UniProtKB-UniRule"/>
</dbReference>
<dbReference type="InterPro" id="IPR012340">
    <property type="entry name" value="NA-bd_OB-fold"/>
</dbReference>
<dbReference type="InterPro" id="IPR045060">
    <property type="entry name" value="Phe-tRNA-ligase_IIc_bsu"/>
</dbReference>
<reference evidence="20" key="1">
    <citation type="submission" date="2020-08" db="EMBL/GenBank/DDBJ databases">
        <title>Genome public.</title>
        <authorList>
            <person name="Liu C."/>
            <person name="Sun Q."/>
        </authorList>
    </citation>
    <scope>NUCLEOTIDE SEQUENCE</scope>
    <source>
        <strain evidence="20">BX7</strain>
    </source>
</reference>
<organism evidence="20 21">
    <name type="scientific">Feifania hominis</name>
    <dbReference type="NCBI Taxonomy" id="2763660"/>
    <lineage>
        <taxon>Bacteria</taxon>
        <taxon>Bacillati</taxon>
        <taxon>Bacillota</taxon>
        <taxon>Clostridia</taxon>
        <taxon>Eubacteriales</taxon>
        <taxon>Feifaniaceae</taxon>
        <taxon>Feifania</taxon>
    </lineage>
</organism>
<gene>
    <name evidence="15" type="primary">pheT</name>
    <name evidence="20" type="ORF">H8695_05620</name>
</gene>
<evidence type="ECO:0000256" key="10">
    <source>
        <dbReference type="ARBA" id="ARBA00022842"/>
    </source>
</evidence>
<dbReference type="GO" id="GO:0004826">
    <property type="term" value="F:phenylalanine-tRNA ligase activity"/>
    <property type="evidence" value="ECO:0007669"/>
    <property type="project" value="UniProtKB-UniRule"/>
</dbReference>
<dbReference type="GO" id="GO:0016740">
    <property type="term" value="F:transferase activity"/>
    <property type="evidence" value="ECO:0007669"/>
    <property type="project" value="UniProtKB-ARBA"/>
</dbReference>
<dbReference type="GO" id="GO:0009328">
    <property type="term" value="C:phenylalanine-tRNA ligase complex"/>
    <property type="evidence" value="ECO:0007669"/>
    <property type="project" value="TreeGrafter"/>
</dbReference>
<dbReference type="InterPro" id="IPR005147">
    <property type="entry name" value="tRNA_synthase_B5-dom"/>
</dbReference>
<dbReference type="Pfam" id="PF03147">
    <property type="entry name" value="FDX-ACB"/>
    <property type="match status" value="1"/>
</dbReference>
<evidence type="ECO:0000256" key="3">
    <source>
        <dbReference type="ARBA" id="ARBA00011209"/>
    </source>
</evidence>
<keyword evidence="8 15" id="KW-0547">Nucleotide-binding</keyword>
<dbReference type="InterPro" id="IPR009061">
    <property type="entry name" value="DNA-bd_dom_put_sf"/>
</dbReference>
<comment type="subcellular location">
    <subcellularLocation>
        <location evidence="1 15">Cytoplasm</location>
    </subcellularLocation>
</comment>
<evidence type="ECO:0000256" key="12">
    <source>
        <dbReference type="ARBA" id="ARBA00022917"/>
    </source>
</evidence>
<evidence type="ECO:0000259" key="17">
    <source>
        <dbReference type="PROSITE" id="PS50886"/>
    </source>
</evidence>
<evidence type="ECO:0000256" key="1">
    <source>
        <dbReference type="ARBA" id="ARBA00004496"/>
    </source>
</evidence>
<evidence type="ECO:0000256" key="4">
    <source>
        <dbReference type="ARBA" id="ARBA00022490"/>
    </source>
</evidence>
<dbReference type="Proteomes" id="UP000620366">
    <property type="component" value="Unassembled WGS sequence"/>
</dbReference>
<dbReference type="SUPFAM" id="SSF56037">
    <property type="entry name" value="PheT/TilS domain"/>
    <property type="match status" value="1"/>
</dbReference>
<protein>
    <recommendedName>
        <fullName evidence="15">Phenylalanine--tRNA ligase beta subunit</fullName>
        <ecNumber evidence="15">6.1.1.20</ecNumber>
    </recommendedName>
    <alternativeName>
        <fullName evidence="15">Phenylalanyl-tRNA synthetase beta subunit</fullName>
        <shortName evidence="15">PheRS</shortName>
    </alternativeName>
</protein>
<dbReference type="CDD" id="cd02796">
    <property type="entry name" value="tRNA_bind_bactPheRS"/>
    <property type="match status" value="1"/>
</dbReference>
<dbReference type="SMART" id="SM00873">
    <property type="entry name" value="B3_4"/>
    <property type="match status" value="1"/>
</dbReference>
<evidence type="ECO:0000259" key="18">
    <source>
        <dbReference type="PROSITE" id="PS51447"/>
    </source>
</evidence>
<comment type="cofactor">
    <cofactor evidence="15">
        <name>Mg(2+)</name>
        <dbReference type="ChEBI" id="CHEBI:18420"/>
    </cofactor>
    <text evidence="15">Binds 2 magnesium ions per tetramer.</text>
</comment>
<evidence type="ECO:0000256" key="2">
    <source>
        <dbReference type="ARBA" id="ARBA00008653"/>
    </source>
</evidence>
<dbReference type="SMART" id="SM00874">
    <property type="entry name" value="B5"/>
    <property type="match status" value="1"/>
</dbReference>
<evidence type="ECO:0000256" key="9">
    <source>
        <dbReference type="ARBA" id="ARBA00022840"/>
    </source>
</evidence>
<dbReference type="PROSITE" id="PS51483">
    <property type="entry name" value="B5"/>
    <property type="match status" value="1"/>
</dbReference>
<comment type="subunit">
    <text evidence="3 15">Tetramer of two alpha and two beta subunits.</text>
</comment>
<dbReference type="CDD" id="cd00769">
    <property type="entry name" value="PheRS_beta_core"/>
    <property type="match status" value="1"/>
</dbReference>
<dbReference type="EMBL" id="JACRSP010000002">
    <property type="protein sequence ID" value="MBC8536169.1"/>
    <property type="molecule type" value="Genomic_DNA"/>
</dbReference>
<evidence type="ECO:0000256" key="11">
    <source>
        <dbReference type="ARBA" id="ARBA00022884"/>
    </source>
</evidence>
<dbReference type="InterPro" id="IPR036690">
    <property type="entry name" value="Fdx_antiC-bd_sf"/>
</dbReference>
<dbReference type="InterPro" id="IPR033714">
    <property type="entry name" value="tRNA_bind_bactPheRS"/>
</dbReference>
<keyword evidence="21" id="KW-1185">Reference proteome</keyword>
<dbReference type="InterPro" id="IPR002547">
    <property type="entry name" value="tRNA-bd_dom"/>
</dbReference>
<sequence length="791" mass="86817">MNLSKKWLADYVKLDVDPREYASAMTMSGSKVETYEIVGSDIENVVVGKILSIDRHPDADKLVVCQVDTGDKGTHQIVTGATNLKAGDIVPVCLHGAKLPGGKVINRGKLRGVESDGMLCSLSELGLTVNDFPYAIEDGIFVLEEDCSLGQDIQSAIGLDDTVTEFEITSNRPDCLSVIGLARETAATFHVPFEEHRPVVRQESDNIENYLKVTVEAPDLCPRYTARMVKNVKIGPSPRWMRERLRAAGVRPINNIVDITNYVMLEYGQPLHAFDRRHLEGGEIIVRRAHEGESIVTLDGVTRKLDTGMLVIADQKKAVALAGVMGGENSEIVPDTVDVIYESANFFGPGVRRAARAVGLRTEASGRFEKGLDPQMTLDAANRCCELTELLGAGEVVAGVIDVDHSDKELRRIPFDAGWINRFLGTQIEESQMLDILESLQFGFENGCVVVPSFRADVERAADVAEEVARIYGYNNIPNTLMKGEVQQGGRTPAQKFERAVDAALLAQGFSEICTYTFISPKLYEKFLLPEAERRSVVIKNPLGEDTSIMRTSSLPSMMQTLSLNYSRRNQSASLYEIAKIFLPGDNPDELPEERRIITLGMYGAGDFLRIKGALEGLFAAVDAGRCEYRALADNPSMHPGRTAAILLGGRQIGLVGEVHPTVCKNFGMDLPCYAAAVDLALLHAQSGGHRAYRPLPKFPAATRDLALICRDDLPVAEMQRVIEQAAGDICEEVKLFDVYRGKQVPQGLKSVAWSITLRHEDRTLTDAEADAAVERILRALGDQLDCRLRG</sequence>
<evidence type="ECO:0000256" key="13">
    <source>
        <dbReference type="ARBA" id="ARBA00023146"/>
    </source>
</evidence>
<dbReference type="GO" id="GO:0005524">
    <property type="term" value="F:ATP binding"/>
    <property type="evidence" value="ECO:0007669"/>
    <property type="project" value="UniProtKB-UniRule"/>
</dbReference>
<keyword evidence="6 15" id="KW-0436">Ligase</keyword>
<dbReference type="GO" id="GO:0006432">
    <property type="term" value="P:phenylalanyl-tRNA aminoacylation"/>
    <property type="evidence" value="ECO:0007669"/>
    <property type="project" value="UniProtKB-UniRule"/>
</dbReference>
<dbReference type="SUPFAM" id="SSF55681">
    <property type="entry name" value="Class II aaRS and biotin synthetases"/>
    <property type="match status" value="1"/>
</dbReference>
<dbReference type="RefSeq" id="WP_249299921.1">
    <property type="nucleotide sequence ID" value="NZ_JACRSP010000002.1"/>
</dbReference>
<dbReference type="GO" id="GO:0140096">
    <property type="term" value="F:catalytic activity, acting on a protein"/>
    <property type="evidence" value="ECO:0007669"/>
    <property type="project" value="UniProtKB-ARBA"/>
</dbReference>
<evidence type="ECO:0000313" key="21">
    <source>
        <dbReference type="Proteomes" id="UP000620366"/>
    </source>
</evidence>
<dbReference type="Pfam" id="PF03483">
    <property type="entry name" value="B3_4"/>
    <property type="match status" value="1"/>
</dbReference>
<keyword evidence="4 15" id="KW-0963">Cytoplasm</keyword>
<feature type="binding site" evidence="15">
    <location>
        <position position="463"/>
    </location>
    <ligand>
        <name>Mg(2+)</name>
        <dbReference type="ChEBI" id="CHEBI:18420"/>
        <note>shared with alpha subunit</note>
    </ligand>
</feature>
<keyword evidence="9 15" id="KW-0067">ATP-binding</keyword>
<dbReference type="InterPro" id="IPR005121">
    <property type="entry name" value="Fdx_antiC-bd"/>
</dbReference>
<dbReference type="FunFam" id="2.40.50.140:FF:000045">
    <property type="entry name" value="Phenylalanine--tRNA ligase beta subunit"/>
    <property type="match status" value="1"/>
</dbReference>
<dbReference type="GO" id="GO:0000049">
    <property type="term" value="F:tRNA binding"/>
    <property type="evidence" value="ECO:0007669"/>
    <property type="project" value="UniProtKB-UniRule"/>
</dbReference>
<dbReference type="Gene3D" id="3.50.40.10">
    <property type="entry name" value="Phenylalanyl-trna Synthetase, Chain B, domain 3"/>
    <property type="match status" value="1"/>
</dbReference>
<dbReference type="NCBIfam" id="NF045760">
    <property type="entry name" value="YtpR"/>
    <property type="match status" value="1"/>
</dbReference>
<evidence type="ECO:0000256" key="16">
    <source>
        <dbReference type="PROSITE-ProRule" id="PRU00209"/>
    </source>
</evidence>
<dbReference type="PROSITE" id="PS51447">
    <property type="entry name" value="FDX_ACB"/>
    <property type="match status" value="1"/>
</dbReference>
<feature type="binding site" evidence="15">
    <location>
        <position position="466"/>
    </location>
    <ligand>
        <name>Mg(2+)</name>
        <dbReference type="ChEBI" id="CHEBI:18420"/>
        <note>shared with alpha subunit</note>
    </ligand>
</feature>
<keyword evidence="13 15" id="KW-0030">Aminoacyl-tRNA synthetase</keyword>
<comment type="similarity">
    <text evidence="2 15">Belongs to the phenylalanyl-tRNA synthetase beta subunit family. Type 1 subfamily.</text>
</comment>
<dbReference type="SUPFAM" id="SSF50249">
    <property type="entry name" value="Nucleic acid-binding proteins"/>
    <property type="match status" value="1"/>
</dbReference>
<comment type="catalytic activity">
    <reaction evidence="14 15">
        <text>tRNA(Phe) + L-phenylalanine + ATP = L-phenylalanyl-tRNA(Phe) + AMP + diphosphate + H(+)</text>
        <dbReference type="Rhea" id="RHEA:19413"/>
        <dbReference type="Rhea" id="RHEA-COMP:9668"/>
        <dbReference type="Rhea" id="RHEA-COMP:9699"/>
        <dbReference type="ChEBI" id="CHEBI:15378"/>
        <dbReference type="ChEBI" id="CHEBI:30616"/>
        <dbReference type="ChEBI" id="CHEBI:33019"/>
        <dbReference type="ChEBI" id="CHEBI:58095"/>
        <dbReference type="ChEBI" id="CHEBI:78442"/>
        <dbReference type="ChEBI" id="CHEBI:78531"/>
        <dbReference type="ChEBI" id="CHEBI:456215"/>
        <dbReference type="EC" id="6.1.1.20"/>
    </reaction>
</comment>
<evidence type="ECO:0000256" key="15">
    <source>
        <dbReference type="HAMAP-Rule" id="MF_00283"/>
    </source>
</evidence>
<dbReference type="Gene3D" id="3.30.56.10">
    <property type="match status" value="2"/>
</dbReference>
<dbReference type="InterPro" id="IPR020825">
    <property type="entry name" value="Phe-tRNA_synthase-like_B3/B4"/>
</dbReference>
<name>A0A926DE74_9FIRM</name>
<feature type="domain" description="B5" evidence="19">
    <location>
        <begin position="408"/>
        <end position="479"/>
    </location>
</feature>
<dbReference type="FunFam" id="3.30.70.380:FF:000001">
    <property type="entry name" value="Phenylalanine--tRNA ligase beta subunit"/>
    <property type="match status" value="1"/>
</dbReference>
<dbReference type="SUPFAM" id="SSF54991">
    <property type="entry name" value="Anticodon-binding domain of PheRS"/>
    <property type="match status" value="1"/>
</dbReference>
<dbReference type="InterPro" id="IPR004532">
    <property type="entry name" value="Phe-tRNA-ligase_IIc_bsu_bact"/>
</dbReference>
<dbReference type="PANTHER" id="PTHR10947:SF0">
    <property type="entry name" value="PHENYLALANINE--TRNA LIGASE BETA SUBUNIT"/>
    <property type="match status" value="1"/>
</dbReference>
<dbReference type="Pfam" id="PF01588">
    <property type="entry name" value="tRNA_bind"/>
    <property type="match status" value="1"/>
</dbReference>
<evidence type="ECO:0000313" key="20">
    <source>
        <dbReference type="EMBL" id="MBC8536169.1"/>
    </source>
</evidence>
<feature type="domain" description="TRNA-binding" evidence="17">
    <location>
        <begin position="39"/>
        <end position="154"/>
    </location>
</feature>
<keyword evidence="11 16" id="KW-0694">RNA-binding</keyword>
<feature type="domain" description="FDX-ACB" evidence="18">
    <location>
        <begin position="697"/>
        <end position="790"/>
    </location>
</feature>
<evidence type="ECO:0000256" key="7">
    <source>
        <dbReference type="ARBA" id="ARBA00022723"/>
    </source>
</evidence>
<dbReference type="InterPro" id="IPR041616">
    <property type="entry name" value="PheRS_beta_core"/>
</dbReference>
<accession>A0A926DE74</accession>
<evidence type="ECO:0000256" key="8">
    <source>
        <dbReference type="ARBA" id="ARBA00022741"/>
    </source>
</evidence>
<keyword evidence="5 16" id="KW-0820">tRNA-binding</keyword>
<feature type="binding site" evidence="15">
    <location>
        <position position="467"/>
    </location>
    <ligand>
        <name>Mg(2+)</name>
        <dbReference type="ChEBI" id="CHEBI:18420"/>
        <note>shared with alpha subunit</note>
    </ligand>
</feature>
<dbReference type="Gene3D" id="2.40.50.140">
    <property type="entry name" value="Nucleic acid-binding proteins"/>
    <property type="match status" value="1"/>
</dbReference>
<dbReference type="InterPro" id="IPR045864">
    <property type="entry name" value="aa-tRNA-synth_II/BPL/LPL"/>
</dbReference>
<keyword evidence="10 15" id="KW-0460">Magnesium</keyword>
<dbReference type="FunFam" id="3.50.40.10:FF:000001">
    <property type="entry name" value="Phenylalanine--tRNA ligase beta subunit"/>
    <property type="match status" value="1"/>
</dbReference>
<dbReference type="HAMAP" id="MF_00283">
    <property type="entry name" value="Phe_tRNA_synth_beta1"/>
    <property type="match status" value="1"/>
</dbReference>
<dbReference type="Gene3D" id="3.30.930.10">
    <property type="entry name" value="Bira Bifunctional Protein, Domain 2"/>
    <property type="match status" value="1"/>
</dbReference>
<dbReference type="PROSITE" id="PS50886">
    <property type="entry name" value="TRBD"/>
    <property type="match status" value="1"/>
</dbReference>
<feature type="binding site" evidence="15">
    <location>
        <position position="457"/>
    </location>
    <ligand>
        <name>Mg(2+)</name>
        <dbReference type="ChEBI" id="CHEBI:18420"/>
        <note>shared with alpha subunit</note>
    </ligand>
</feature>
<evidence type="ECO:0000259" key="19">
    <source>
        <dbReference type="PROSITE" id="PS51483"/>
    </source>
</evidence>
<dbReference type="Pfam" id="PF17759">
    <property type="entry name" value="tRNA_synthFbeta"/>
    <property type="match status" value="1"/>
</dbReference>
<evidence type="ECO:0000256" key="6">
    <source>
        <dbReference type="ARBA" id="ARBA00022598"/>
    </source>
</evidence>
<dbReference type="EC" id="6.1.1.20" evidence="15"/>
<comment type="caution">
    <text evidence="20">The sequence shown here is derived from an EMBL/GenBank/DDBJ whole genome shotgun (WGS) entry which is preliminary data.</text>
</comment>
<dbReference type="NCBIfam" id="TIGR00472">
    <property type="entry name" value="pheT_bact"/>
    <property type="match status" value="1"/>
</dbReference>
<evidence type="ECO:0000256" key="14">
    <source>
        <dbReference type="ARBA" id="ARBA00049255"/>
    </source>
</evidence>
<proteinExistence type="inferred from homology"/>
<dbReference type="InterPro" id="IPR005146">
    <property type="entry name" value="B3/B4_tRNA-bd"/>
</dbReference>
<dbReference type="Gene3D" id="3.30.70.380">
    <property type="entry name" value="Ferrodoxin-fold anticodon-binding domain"/>
    <property type="match status" value="1"/>
</dbReference>
<dbReference type="SMART" id="SM00896">
    <property type="entry name" value="FDX-ACB"/>
    <property type="match status" value="1"/>
</dbReference>
<dbReference type="Pfam" id="PF03484">
    <property type="entry name" value="B5"/>
    <property type="match status" value="1"/>
</dbReference>
<dbReference type="PANTHER" id="PTHR10947">
    <property type="entry name" value="PHENYLALANYL-TRNA SYNTHETASE BETA CHAIN AND LEUCINE-RICH REPEAT-CONTAINING PROTEIN 47"/>
    <property type="match status" value="1"/>
</dbReference>
<dbReference type="SUPFAM" id="SSF46955">
    <property type="entry name" value="Putative DNA-binding domain"/>
    <property type="match status" value="1"/>
</dbReference>
<evidence type="ECO:0000256" key="5">
    <source>
        <dbReference type="ARBA" id="ARBA00022555"/>
    </source>
</evidence>
<keyword evidence="7 15" id="KW-0479">Metal-binding</keyword>
<keyword evidence="12 15" id="KW-0648">Protein biosynthesis</keyword>
<dbReference type="AlphaFoldDB" id="A0A926DE74"/>